<dbReference type="PANTHER" id="PTHR23389:SF21">
    <property type="entry name" value="ATPASE FAMILY AAA DOMAIN-CONTAINING PROTEIN 5"/>
    <property type="match status" value="1"/>
</dbReference>
<dbReference type="GO" id="GO:0005524">
    <property type="term" value="F:ATP binding"/>
    <property type="evidence" value="ECO:0007669"/>
    <property type="project" value="InterPro"/>
</dbReference>
<dbReference type="AlphaFoldDB" id="A0A167FFA8"/>
<dbReference type="SUPFAM" id="SSF52540">
    <property type="entry name" value="P-loop containing nucleoside triphosphate hydrolases"/>
    <property type="match status" value="1"/>
</dbReference>
<dbReference type="GeneID" id="30034805"/>
<evidence type="ECO:0000256" key="1">
    <source>
        <dbReference type="SAM" id="MobiDB-lite"/>
    </source>
</evidence>
<feature type="compositionally biased region" description="Basic and acidic residues" evidence="1">
    <location>
        <begin position="137"/>
        <end position="154"/>
    </location>
</feature>
<dbReference type="PANTHER" id="PTHR23389">
    <property type="entry name" value="CHROMOSOME TRANSMISSION FIDELITY FACTOR 18"/>
    <property type="match status" value="1"/>
</dbReference>
<protein>
    <submittedName>
        <fullName evidence="3">Elg1p</fullName>
    </submittedName>
</protein>
<keyword evidence="4" id="KW-1185">Reference proteome</keyword>
<feature type="compositionally biased region" description="Basic and acidic residues" evidence="1">
    <location>
        <begin position="11"/>
        <end position="35"/>
    </location>
</feature>
<dbReference type="Gene3D" id="3.40.50.300">
    <property type="entry name" value="P-loop containing nucleotide triphosphate hydrolases"/>
    <property type="match status" value="1"/>
</dbReference>
<evidence type="ECO:0000313" key="4">
    <source>
        <dbReference type="Proteomes" id="UP000189580"/>
    </source>
</evidence>
<feature type="compositionally biased region" description="Low complexity" evidence="1">
    <location>
        <begin position="198"/>
        <end position="214"/>
    </location>
</feature>
<dbReference type="OrthoDB" id="10064318at2759"/>
<accession>A0A167FFA8</accession>
<dbReference type="KEGG" id="slb:AWJ20_2849"/>
<proteinExistence type="predicted"/>
<dbReference type="GO" id="GO:0005634">
    <property type="term" value="C:nucleus"/>
    <property type="evidence" value="ECO:0007669"/>
    <property type="project" value="TreeGrafter"/>
</dbReference>
<reference evidence="3 4" key="1">
    <citation type="submission" date="2016-02" db="EMBL/GenBank/DDBJ databases">
        <title>Complete genome sequence and transcriptome regulation of the pentose utilising yeast Sugiyamaella lignohabitans.</title>
        <authorList>
            <person name="Bellasio M."/>
            <person name="Peymann A."/>
            <person name="Valli M."/>
            <person name="Sipitzky M."/>
            <person name="Graf A."/>
            <person name="Sauer M."/>
            <person name="Marx H."/>
            <person name="Mattanovich D."/>
        </authorList>
    </citation>
    <scope>NUCLEOTIDE SEQUENCE [LARGE SCALE GENOMIC DNA]</scope>
    <source>
        <strain evidence="3 4">CBS 10342</strain>
    </source>
</reference>
<organism evidence="3 4">
    <name type="scientific">Sugiyamaella lignohabitans</name>
    <dbReference type="NCBI Taxonomy" id="796027"/>
    <lineage>
        <taxon>Eukaryota</taxon>
        <taxon>Fungi</taxon>
        <taxon>Dikarya</taxon>
        <taxon>Ascomycota</taxon>
        <taxon>Saccharomycotina</taxon>
        <taxon>Dipodascomycetes</taxon>
        <taxon>Dipodascales</taxon>
        <taxon>Trichomonascaceae</taxon>
        <taxon>Sugiyamaella</taxon>
    </lineage>
</organism>
<feature type="region of interest" description="Disordered" evidence="1">
    <location>
        <begin position="192"/>
        <end position="279"/>
    </location>
</feature>
<dbReference type="InterPro" id="IPR027417">
    <property type="entry name" value="P-loop_NTPase"/>
</dbReference>
<dbReference type="InterPro" id="IPR003593">
    <property type="entry name" value="AAA+_ATPase"/>
</dbReference>
<dbReference type="CDD" id="cd00009">
    <property type="entry name" value="AAA"/>
    <property type="match status" value="1"/>
</dbReference>
<dbReference type="SMART" id="SM00382">
    <property type="entry name" value="AAA"/>
    <property type="match status" value="1"/>
</dbReference>
<evidence type="ECO:0000259" key="2">
    <source>
        <dbReference type="SMART" id="SM00382"/>
    </source>
</evidence>
<dbReference type="EMBL" id="CP014503">
    <property type="protein sequence ID" value="ANB15224.1"/>
    <property type="molecule type" value="Genomic_DNA"/>
</dbReference>
<feature type="domain" description="AAA+ ATPase" evidence="2">
    <location>
        <begin position="504"/>
        <end position="641"/>
    </location>
</feature>
<sequence length="989" mass="110312">MMVALLGPGQDQKRKDLAETTPDQQHDSEHELIPRKEKKPKKSGHGVGQSSTLHSFLSLKQPNFPSKSQNEKDSLVSVDNHRALSQEVDSATQVLTDRNEINNFEASQQPADSLSVMVKLKLPRVIVKLKDPILKKDQNTRSDRPHPFFLKKSEISNPPSIDLESNYNDPKTSQNIAAPAPIHPFFSKSRKLQANALSSGQQSTSSSEGSPSQPVAAVESVLAPPTRPSSAPVHSFFMKKSQKIRNDESTHQSTDRSSVPVTDSGTTSTGSKITARTLSNPILHRTTTSSFSNFQPGIYPQWPQCLHTRSLSEHEQKLLSSIYSRESEKGRFKRLISNKQKRKTQPIQIESDKNILKIELREARRDVPKPVKKPSRVFLDKQELVSIALSAIAPFSRSILSPLIQRCGEPSAFDKHSYEQLAWTTKYSPVKTSNVITANSNAANVLSWIERKQKALKKFPVKQAIPKRIRKKKENKSEMDGFIVSGDDTDEDERPSVEPDSNAKSDFLILYGPSGSGKTSSVYSAGAELGCFVFEVNSSQRRSGKTLVALLEGMAQSHLVHMSAPKDQEKMQLQNSIVLLEEVDVLYEEEKSFWAGLQRFTEISRRPIVLTCTNPTSLPSTITDSVSGNTSTYLEFCPAPETLQVDALFVIALCEGHLVEKNCLHNLVVANNFDFRLSLNTLQFWCQMGVGGRRSGIDWMLTKDEQDRYNLHDKRVISQGTYFEVPGREFQDDYDPFYKPQTHSHDIQGRYSDVTGNHNGENNSLPTLNEVSSLYDTLSAADVIDSHTYSAFAVVPHHHLADNEDPLAGIMLTDESSVREDPLPFELQVGSSILDLVGSISEGYPFSLLPSRPPKPIVDGVTFREALLYLGFRLDQWGSAVGQSNQFDSVSTSTLATDFLPWVRGMARMDKILAAEYERVRTQLSTESGRASRRSYAAMGIDTYDRYLDGDIDLDEIINTAPLNWASEEFSQSEHQPILTSNPSMHNSI</sequence>
<dbReference type="Proteomes" id="UP000189580">
    <property type="component" value="Chromosome b"/>
</dbReference>
<feature type="compositionally biased region" description="Polar residues" evidence="1">
    <location>
        <begin position="48"/>
        <end position="68"/>
    </location>
</feature>
<dbReference type="InterPro" id="IPR003959">
    <property type="entry name" value="ATPase_AAA_core"/>
</dbReference>
<dbReference type="GO" id="GO:0003677">
    <property type="term" value="F:DNA binding"/>
    <property type="evidence" value="ECO:0007669"/>
    <property type="project" value="TreeGrafter"/>
</dbReference>
<feature type="region of interest" description="Disordered" evidence="1">
    <location>
        <begin position="470"/>
        <end position="501"/>
    </location>
</feature>
<gene>
    <name evidence="3" type="primary">ELG1</name>
    <name evidence="3" type="ORF">AWJ20_2849</name>
</gene>
<feature type="compositionally biased region" description="Polar residues" evidence="1">
    <location>
        <begin position="255"/>
        <end position="279"/>
    </location>
</feature>
<evidence type="ECO:0000313" key="3">
    <source>
        <dbReference type="EMBL" id="ANB15224.1"/>
    </source>
</evidence>
<dbReference type="Pfam" id="PF00004">
    <property type="entry name" value="AAA"/>
    <property type="match status" value="1"/>
</dbReference>
<feature type="compositionally biased region" description="Basic and acidic residues" evidence="1">
    <location>
        <begin position="69"/>
        <end position="84"/>
    </location>
</feature>
<feature type="compositionally biased region" description="Basic and acidic residues" evidence="1">
    <location>
        <begin position="244"/>
        <end position="254"/>
    </location>
</feature>
<feature type="region of interest" description="Disordered" evidence="1">
    <location>
        <begin position="137"/>
        <end position="178"/>
    </location>
</feature>
<name>A0A167FFA8_9ASCO</name>
<dbReference type="GO" id="GO:0016887">
    <property type="term" value="F:ATP hydrolysis activity"/>
    <property type="evidence" value="ECO:0007669"/>
    <property type="project" value="InterPro"/>
</dbReference>
<feature type="compositionally biased region" description="Polar residues" evidence="1">
    <location>
        <begin position="155"/>
        <end position="176"/>
    </location>
</feature>
<feature type="region of interest" description="Disordered" evidence="1">
    <location>
        <begin position="1"/>
        <end position="91"/>
    </location>
</feature>
<dbReference type="RefSeq" id="XP_018737701.1">
    <property type="nucleotide sequence ID" value="XM_018879822.1"/>
</dbReference>